<proteinExistence type="predicted"/>
<dbReference type="RefSeq" id="WP_243011136.1">
    <property type="nucleotide sequence ID" value="NZ_JALGAR010000001.1"/>
</dbReference>
<dbReference type="CDD" id="cd06223">
    <property type="entry name" value="PRTases_typeI"/>
    <property type="match status" value="1"/>
</dbReference>
<evidence type="ECO:0000313" key="2">
    <source>
        <dbReference type="EMBL" id="MCI4657147.1"/>
    </source>
</evidence>
<gene>
    <name evidence="2" type="ORF">MQH31_04880</name>
</gene>
<dbReference type="Gene3D" id="3.40.50.2020">
    <property type="match status" value="1"/>
</dbReference>
<dbReference type="InterPro" id="IPR000836">
    <property type="entry name" value="PRTase_dom"/>
</dbReference>
<keyword evidence="3" id="KW-1185">Reference proteome</keyword>
<dbReference type="Proteomes" id="UP001165341">
    <property type="component" value="Unassembled WGS sequence"/>
</dbReference>
<sequence>MFTDRRDAGRLLAELVADLNLADPVVYALPRGGVPVALEVARRLHAPLDLILVRKLGAPGFPEVAMGAVVDGKNAQTIVNEDVFAETGADAAGLGRARRRELAEIERRRAVYLGDRARVSPAGRVVVIVDDGLATGATAKAALAAVKRQGAARTVLAVPVAPDDVVDEMRRLADDVVVVQIPEQFWAIGQFYVDFHQLSDDETVTLLREAWAGP</sequence>
<dbReference type="AlphaFoldDB" id="A0AA41QUC8"/>
<dbReference type="GO" id="GO:0016757">
    <property type="term" value="F:glycosyltransferase activity"/>
    <property type="evidence" value="ECO:0007669"/>
    <property type="project" value="UniProtKB-KW"/>
</dbReference>
<organism evidence="2 3">
    <name type="scientific">Cryobacterium zhongshanensis</name>
    <dbReference type="NCBI Taxonomy" id="2928153"/>
    <lineage>
        <taxon>Bacteria</taxon>
        <taxon>Bacillati</taxon>
        <taxon>Actinomycetota</taxon>
        <taxon>Actinomycetes</taxon>
        <taxon>Micrococcales</taxon>
        <taxon>Microbacteriaceae</taxon>
        <taxon>Cryobacterium</taxon>
    </lineage>
</organism>
<feature type="domain" description="Phosphoribosyltransferase" evidence="1">
    <location>
        <begin position="7"/>
        <end position="195"/>
    </location>
</feature>
<evidence type="ECO:0000313" key="3">
    <source>
        <dbReference type="Proteomes" id="UP001165341"/>
    </source>
</evidence>
<dbReference type="InterPro" id="IPR029057">
    <property type="entry name" value="PRTase-like"/>
</dbReference>
<dbReference type="EMBL" id="JALGAR010000001">
    <property type="protein sequence ID" value="MCI4657147.1"/>
    <property type="molecule type" value="Genomic_DNA"/>
</dbReference>
<protein>
    <submittedName>
        <fullName evidence="2">Phosphoribosyltransferase</fullName>
    </submittedName>
</protein>
<keyword evidence="2" id="KW-0328">Glycosyltransferase</keyword>
<comment type="caution">
    <text evidence="2">The sequence shown here is derived from an EMBL/GenBank/DDBJ whole genome shotgun (WGS) entry which is preliminary data.</text>
</comment>
<dbReference type="Pfam" id="PF00156">
    <property type="entry name" value="Pribosyltran"/>
    <property type="match status" value="1"/>
</dbReference>
<dbReference type="Gene3D" id="3.30.1310.20">
    <property type="entry name" value="PRTase-like"/>
    <property type="match status" value="1"/>
</dbReference>
<accession>A0AA41QUC8</accession>
<reference evidence="2" key="1">
    <citation type="submission" date="2022-03" db="EMBL/GenBank/DDBJ databases">
        <title>Cryobacterium sp. nov. strain ZS14-85, isolated from Antarctic soil.</title>
        <authorList>
            <person name="Li J."/>
            <person name="Niu G."/>
        </authorList>
    </citation>
    <scope>NUCLEOTIDE SEQUENCE</scope>
    <source>
        <strain evidence="2">ZS14-85</strain>
    </source>
</reference>
<dbReference type="SUPFAM" id="SSF53271">
    <property type="entry name" value="PRTase-like"/>
    <property type="match status" value="1"/>
</dbReference>
<keyword evidence="2" id="KW-0808">Transferase</keyword>
<name>A0AA41QUC8_9MICO</name>
<evidence type="ECO:0000259" key="1">
    <source>
        <dbReference type="Pfam" id="PF00156"/>
    </source>
</evidence>